<dbReference type="AlphaFoldDB" id="A0A143BL05"/>
<dbReference type="EMBL" id="CP011454">
    <property type="protein sequence ID" value="AMW05717.1"/>
    <property type="molecule type" value="Genomic_DNA"/>
</dbReference>
<organism evidence="2 3">
    <name type="scientific">Gemmatimonas phototrophica</name>
    <dbReference type="NCBI Taxonomy" id="1379270"/>
    <lineage>
        <taxon>Bacteria</taxon>
        <taxon>Pseudomonadati</taxon>
        <taxon>Gemmatimonadota</taxon>
        <taxon>Gemmatimonadia</taxon>
        <taxon>Gemmatimonadales</taxon>
        <taxon>Gemmatimonadaceae</taxon>
        <taxon>Gemmatimonas</taxon>
    </lineage>
</organism>
<protein>
    <submittedName>
        <fullName evidence="2">Uncharacterized protein</fullName>
    </submittedName>
</protein>
<reference evidence="2 3" key="1">
    <citation type="journal article" date="2014" name="Proc. Natl. Acad. Sci. U.S.A.">
        <title>Functional type 2 photosynthetic reaction centers found in the rare bacterial phylum Gemmatimonadetes.</title>
        <authorList>
            <person name="Zeng Y."/>
            <person name="Feng F."/>
            <person name="Medova H."/>
            <person name="Dean J."/>
            <person name="Koblizek M."/>
        </authorList>
    </citation>
    <scope>NUCLEOTIDE SEQUENCE [LARGE SCALE GENOMIC DNA]</scope>
    <source>
        <strain evidence="2 3">AP64</strain>
    </source>
</reference>
<gene>
    <name evidence="2" type="ORF">GEMMAAP_14775</name>
</gene>
<feature type="region of interest" description="Disordered" evidence="1">
    <location>
        <begin position="58"/>
        <end position="128"/>
    </location>
</feature>
<sequence length="167" mass="18014">MLVQHDVGAGLTGAAPGTIEKNLFQEYSMRHLTRTSALVAAMVLTAATAQAQGAAGAAGRAAGQERRAAAQERRADARENLGQKLKDMTPEERKAALAQAKERREERREERLENATPEQRAWAQAMAAEGKRIQEGVKAGTLTRETAAAQLKAWREANPRPKGNGGF</sequence>
<feature type="compositionally biased region" description="Basic and acidic residues" evidence="1">
    <location>
        <begin position="63"/>
        <end position="113"/>
    </location>
</feature>
<name>A0A143BL05_9BACT</name>
<accession>A0A143BL05</accession>
<dbReference type="KEGG" id="gph:GEMMAAP_14775"/>
<evidence type="ECO:0000256" key="1">
    <source>
        <dbReference type="SAM" id="MobiDB-lite"/>
    </source>
</evidence>
<evidence type="ECO:0000313" key="2">
    <source>
        <dbReference type="EMBL" id="AMW05717.1"/>
    </source>
</evidence>
<dbReference type="RefSeq" id="WP_026848565.1">
    <property type="nucleotide sequence ID" value="NZ_CP011454.1"/>
</dbReference>
<proteinExistence type="predicted"/>
<dbReference type="STRING" id="1379270.GEMMAAP_14775"/>
<reference evidence="2 3" key="2">
    <citation type="journal article" date="2016" name="Environ. Microbiol. Rep.">
        <title>Metagenomic evidence for the presence of phototrophic Gemmatimonadetes bacteria in diverse environments.</title>
        <authorList>
            <person name="Zeng Y."/>
            <person name="Baumbach J."/>
            <person name="Barbosa E.G."/>
            <person name="Azevedo V."/>
            <person name="Zhang C."/>
            <person name="Koblizek M."/>
        </authorList>
    </citation>
    <scope>NUCLEOTIDE SEQUENCE [LARGE SCALE GENOMIC DNA]</scope>
    <source>
        <strain evidence="2 3">AP64</strain>
    </source>
</reference>
<dbReference type="Proteomes" id="UP000076404">
    <property type="component" value="Chromosome"/>
</dbReference>
<keyword evidence="3" id="KW-1185">Reference proteome</keyword>
<evidence type="ECO:0000313" key="3">
    <source>
        <dbReference type="Proteomes" id="UP000076404"/>
    </source>
</evidence>